<evidence type="ECO:0000313" key="2">
    <source>
        <dbReference type="Proteomes" id="UP001596003"/>
    </source>
</evidence>
<proteinExistence type="predicted"/>
<keyword evidence="2" id="KW-1185">Reference proteome</keyword>
<reference evidence="2" key="1">
    <citation type="journal article" date="2019" name="Int. J. Syst. Evol. Microbiol.">
        <title>The Global Catalogue of Microorganisms (GCM) 10K type strain sequencing project: providing services to taxonomists for standard genome sequencing and annotation.</title>
        <authorList>
            <consortium name="The Broad Institute Genomics Platform"/>
            <consortium name="The Broad Institute Genome Sequencing Center for Infectious Disease"/>
            <person name="Wu L."/>
            <person name="Ma J."/>
        </authorList>
    </citation>
    <scope>NUCLEOTIDE SEQUENCE [LARGE SCALE GENOMIC DNA]</scope>
    <source>
        <strain evidence="2">NBRC 103627</strain>
    </source>
</reference>
<organism evidence="1 2">
    <name type="scientific">Flavobacterium chungangensis</name>
    <dbReference type="NCBI Taxonomy" id="2708132"/>
    <lineage>
        <taxon>Bacteria</taxon>
        <taxon>Pseudomonadati</taxon>
        <taxon>Bacteroidota</taxon>
        <taxon>Flavobacteriia</taxon>
        <taxon>Flavobacteriales</taxon>
        <taxon>Flavobacteriaceae</taxon>
        <taxon>Flavobacterium</taxon>
    </lineage>
</organism>
<sequence length="1282" mass="144374">MSTIYDFTYTLNTGETQNEIFYNSTTTTAKTEYGPTSHFFVDENLLSNILATNYASDAFGPCGTETNNVTTKFRTTSKVRASTMTPVKVFAIANGQVLIQPQTDDDTKVNLILKPSDTYAPLKIKYFIYRGINKADLIGNNILKPVVNNDEKQPIFLQKLWNQYISFNTSLKDPSTGENFPPPTEFPCSLIGYDETQSGNIFIENYFTKKEATISYQIPLCKAGEHLGNFTGEIGLDIVLDYGDYQLQNQEELFKLDLKFAREKEHIFDIANIPSPINNTKIKRYKEYIHQFMDAAAFWGSHIDCGIIKTSSNSTGLKTNNEIFNKIVSKYQTLNNIYVYVQGENNRSYNYYDATRMIYGLSPSGQLNETKGWPIIINQLTATSSNPHDKTIALNLDYNIHFCDGTYNTDTSVSPNKHFANIVIPEYDRHVSIDIISPKNKTSIYPFIEKPIIKDGFVNENMLIKIPDNASISGTLPAGLRHQLIPGYIAGIPTATGQSSIKLTSGSTVQNIHFVINSTSAPIFEYLTNKTKQIDIKFPINGAKSCASFLMIYCNLKQEFPLKNYYNDLFPVNLNTTFSLPTTGIENLNSWATYDKSRMVNLDDSLDVAASIQNKIVFDNGKGTAISGIAPRKKRILYMAILKRNSNNTDEYNHLNIDTITSGIATTTTQEQYALNVYNDVNFSVYKGTFDDGGVTVKSLSLIHNESLSKKNSYFHLGITTEEYNKLIYGQTTVPLAVPPATAPPQFLPSDADNVYFHLQEVSSPNLSTQNVQKFKVGIRYEDNLGLIVTNFPSSANDVYVYTIDGNYFFSNDYSEFQEFFEEYPQAKADFRINQPYVGEFGFDWMRLGDTTLLNGNPVPGDINYKNLLGKLYRDTAHTIIETNTNTDTGNFKPLPKMFNKLEKEYKSFPIQWNTNKSIEKYYVPLLNIYPPYISNSSSSIDLDRQPIFGPIFDDDINRVANLKLVINVFSVEPTKIELLYDKTILEIKSATSTGAFTIPKAIGNNNLDITVKCLQEFGVEQEVKVIAFYGNSGKGRTIGILRVKPNLKTNRFSKKVLLVDVVTNLTGTIKPLTFSIKQHAENLKMFLRQISITPILDIEKIDLVATPDTFFNSNFVHTNSTGSVIKGYDERTPALDVVNYLYTKLTTQTISGSSNLIGTKYDDYFKIFFFHDKGGYLDSSGNFGSLSGYSYTKDKLVDFPNIYPSTSTHEFLHTAKVPHSFTAYEASQFAKFTYKPWVTDNIMDYSDLHSTNNSNLAVGLPTISIYDWQGNIAQQYSDPEP</sequence>
<comment type="caution">
    <text evidence="1">The sequence shown here is derived from an EMBL/GenBank/DDBJ whole genome shotgun (WGS) entry which is preliminary data.</text>
</comment>
<dbReference type="RefSeq" id="WP_379797170.1">
    <property type="nucleotide sequence ID" value="NZ_JBHSFY010000005.1"/>
</dbReference>
<evidence type="ECO:0000313" key="1">
    <source>
        <dbReference type="EMBL" id="MFC4477283.1"/>
    </source>
</evidence>
<protein>
    <submittedName>
        <fullName evidence="1">Uncharacterized protein</fullName>
    </submittedName>
</protein>
<name>A0ABV8ZC63_9FLAO</name>
<accession>A0ABV8ZC63</accession>
<gene>
    <name evidence="1" type="ORF">ACFO3N_09440</name>
</gene>
<dbReference type="Proteomes" id="UP001596003">
    <property type="component" value="Unassembled WGS sequence"/>
</dbReference>
<dbReference type="EMBL" id="JBHSFY010000005">
    <property type="protein sequence ID" value="MFC4477283.1"/>
    <property type="molecule type" value="Genomic_DNA"/>
</dbReference>